<dbReference type="AlphaFoldDB" id="A0A381Z5I0"/>
<dbReference type="InterPro" id="IPR050483">
    <property type="entry name" value="CoA-transferase_III_domain"/>
</dbReference>
<sequence length="328" mass="36435">MVINLKSDKGLKIFYDLVKISDVVVDNFRPGVLEKLKIDYQSLRQLNNKIIQCSVTGFGNTGEYKDLPALDIIIQSISGLMAITGEPKRPPARVGIPISDLGGGVFSSNGILAALYQRERTGVGTRVELSMFDAMLSLLSYMGTMWLTNRELPEPQGSKHEYTVPWQAFSAKDGYLVIAARQDVFWEKLCSVLNLPKLSSDERFKTNQDRVENRDVLVPILEDQFIKRTVEDWLKDFREAGVPAAPVNNLDAVFSEPPVSERQMVVNYEHPEVGKVKLPGNPIKLGGMTEVISKPAPLLGEHTEELLKSLLKLSPGQVKELREAGAIS</sequence>
<dbReference type="InterPro" id="IPR044855">
    <property type="entry name" value="CoA-Trfase_III_dom3_sf"/>
</dbReference>
<protein>
    <submittedName>
        <fullName evidence="2">Uncharacterized protein</fullName>
    </submittedName>
</protein>
<dbReference type="PANTHER" id="PTHR48207">
    <property type="entry name" value="SUCCINATE--HYDROXYMETHYLGLUTARATE COA-TRANSFERASE"/>
    <property type="match status" value="1"/>
</dbReference>
<dbReference type="InterPro" id="IPR023606">
    <property type="entry name" value="CoA-Trfase_III_dom_1_sf"/>
</dbReference>
<dbReference type="SUPFAM" id="SSF89796">
    <property type="entry name" value="CoA-transferase family III (CaiB/BaiF)"/>
    <property type="match status" value="1"/>
</dbReference>
<proteinExistence type="predicted"/>
<dbReference type="Gene3D" id="3.40.50.10540">
    <property type="entry name" value="Crotonobetainyl-coa:carnitine coa-transferase, domain 1"/>
    <property type="match status" value="1"/>
</dbReference>
<name>A0A381Z5I0_9ZZZZ</name>
<reference evidence="2" key="1">
    <citation type="submission" date="2018-05" db="EMBL/GenBank/DDBJ databases">
        <authorList>
            <person name="Lanie J.A."/>
            <person name="Ng W.-L."/>
            <person name="Kazmierczak K.M."/>
            <person name="Andrzejewski T.M."/>
            <person name="Davidsen T.M."/>
            <person name="Wayne K.J."/>
            <person name="Tettelin H."/>
            <person name="Glass J.I."/>
            <person name="Rusch D."/>
            <person name="Podicherti R."/>
            <person name="Tsui H.-C.T."/>
            <person name="Winkler M.E."/>
        </authorList>
    </citation>
    <scope>NUCLEOTIDE SEQUENCE</scope>
</reference>
<gene>
    <name evidence="2" type="ORF">METZ01_LOCUS137352</name>
</gene>
<evidence type="ECO:0000313" key="2">
    <source>
        <dbReference type="EMBL" id="SVA84498.1"/>
    </source>
</evidence>
<accession>A0A381Z5I0</accession>
<keyword evidence="1" id="KW-0808">Transferase</keyword>
<dbReference type="EMBL" id="UINC01020026">
    <property type="protein sequence ID" value="SVA84498.1"/>
    <property type="molecule type" value="Genomic_DNA"/>
</dbReference>
<dbReference type="GO" id="GO:0008410">
    <property type="term" value="F:CoA-transferase activity"/>
    <property type="evidence" value="ECO:0007669"/>
    <property type="project" value="TreeGrafter"/>
</dbReference>
<evidence type="ECO:0000256" key="1">
    <source>
        <dbReference type="ARBA" id="ARBA00022679"/>
    </source>
</evidence>
<dbReference type="InterPro" id="IPR003673">
    <property type="entry name" value="CoA-Trfase_fam_III"/>
</dbReference>
<dbReference type="PANTHER" id="PTHR48207:SF3">
    <property type="entry name" value="SUCCINATE--HYDROXYMETHYLGLUTARATE COA-TRANSFERASE"/>
    <property type="match status" value="1"/>
</dbReference>
<dbReference type="Gene3D" id="3.30.1540.10">
    <property type="entry name" value="formyl-coa transferase, domain 3"/>
    <property type="match status" value="1"/>
</dbReference>
<dbReference type="Pfam" id="PF02515">
    <property type="entry name" value="CoA_transf_3"/>
    <property type="match status" value="1"/>
</dbReference>
<organism evidence="2">
    <name type="scientific">marine metagenome</name>
    <dbReference type="NCBI Taxonomy" id="408172"/>
    <lineage>
        <taxon>unclassified sequences</taxon>
        <taxon>metagenomes</taxon>
        <taxon>ecological metagenomes</taxon>
    </lineage>
</organism>